<evidence type="ECO:0000313" key="3">
    <source>
        <dbReference type="Proteomes" id="UP000007431"/>
    </source>
</evidence>
<feature type="region of interest" description="Disordered" evidence="1">
    <location>
        <begin position="477"/>
        <end position="501"/>
    </location>
</feature>
<dbReference type="GeneID" id="9593636"/>
<evidence type="ECO:0000313" key="2">
    <source>
        <dbReference type="EMBL" id="EFI92422.1"/>
    </source>
</evidence>
<feature type="compositionally biased region" description="Acidic residues" evidence="1">
    <location>
        <begin position="485"/>
        <end position="497"/>
    </location>
</feature>
<dbReference type="RefSeq" id="XP_003027325.1">
    <property type="nucleotide sequence ID" value="XM_003027279.1"/>
</dbReference>
<feature type="compositionally biased region" description="Low complexity" evidence="1">
    <location>
        <begin position="102"/>
        <end position="116"/>
    </location>
</feature>
<evidence type="ECO:0000256" key="1">
    <source>
        <dbReference type="SAM" id="MobiDB-lite"/>
    </source>
</evidence>
<accession>D8QIK0</accession>
<proteinExistence type="predicted"/>
<sequence>MTALLAQRLDELALANKDGLLSDDEYRLLRQSAFERFTQDGQADLPKEAHVVPVMSLQVPQHRPHASTSLPGVYEPEYLQKMRLIAPYAETRAPSPHRVEFSPHSPRPHSMMSMKSDAVLSASGSTPGKPAERNKVAGLMRRATSRRRLKPDQPPKDDDGKKGSRFVSGLTKLLSPRKERRSKSVDPGPRRGPPSSVRTKRASSPGSPSKASRRTAGPSEPGSPTSPTYPTSPKTRPSIFSTSTHASSKGSLFSLGSPLKASRKPSFSRRPSSSRSKPSSIGLFSNSASTSASNGSPTKAISSRSTALTPELLAALLTDETNLAEARPAEIRRAIDGVEEERRVVLDAFEGLEMSVLARMQRQGHLSSHAGAWTAEWGIRRTSVPQSASTPLQPPASPLRLSVAAPARMRANSSPRRPTHARARLGSTAGQSFVSTAGQSFVSTAGQSFVSTQSHISASATGMPRHSRQQGSITSMVSFSAPSGDAEEDDRSMDELEDVRRRRGEVVARYEARLEYLRALMRGAEIRERVRR</sequence>
<dbReference type="HOGENOM" id="CLU_024697_0_0_1"/>
<reference evidence="2 3" key="1">
    <citation type="journal article" date="2010" name="Nat. Biotechnol.">
        <title>Genome sequence of the model mushroom Schizophyllum commune.</title>
        <authorList>
            <person name="Ohm R.A."/>
            <person name="de Jong J.F."/>
            <person name="Lugones L.G."/>
            <person name="Aerts A."/>
            <person name="Kothe E."/>
            <person name="Stajich J.E."/>
            <person name="de Vries R.P."/>
            <person name="Record E."/>
            <person name="Levasseur A."/>
            <person name="Baker S.E."/>
            <person name="Bartholomew K.A."/>
            <person name="Coutinho P.M."/>
            <person name="Erdmann S."/>
            <person name="Fowler T.J."/>
            <person name="Gathman A.C."/>
            <person name="Lombard V."/>
            <person name="Henrissat B."/>
            <person name="Knabe N."/>
            <person name="Kuees U."/>
            <person name="Lilly W.W."/>
            <person name="Lindquist E."/>
            <person name="Lucas S."/>
            <person name="Magnuson J.K."/>
            <person name="Piumi F."/>
            <person name="Raudaskoski M."/>
            <person name="Salamov A."/>
            <person name="Schmutz J."/>
            <person name="Schwarze F.W.M.R."/>
            <person name="vanKuyk P.A."/>
            <person name="Horton J.S."/>
            <person name="Grigoriev I.V."/>
            <person name="Woesten H.A.B."/>
        </authorList>
    </citation>
    <scope>NUCLEOTIDE SEQUENCE [LARGE SCALE GENOMIC DNA]</scope>
    <source>
        <strain evidence="3">H4-8 / FGSC 9210</strain>
    </source>
</reference>
<feature type="region of interest" description="Disordered" evidence="1">
    <location>
        <begin position="91"/>
        <end position="305"/>
    </location>
</feature>
<feature type="compositionally biased region" description="Polar residues" evidence="1">
    <location>
        <begin position="239"/>
        <end position="251"/>
    </location>
</feature>
<dbReference type="Proteomes" id="UP000007431">
    <property type="component" value="Unassembled WGS sequence"/>
</dbReference>
<dbReference type="OrthoDB" id="3367070at2759"/>
<feature type="compositionally biased region" description="Basic and acidic residues" evidence="1">
    <location>
        <begin position="150"/>
        <end position="162"/>
    </location>
</feature>
<organism evidence="3">
    <name type="scientific">Schizophyllum commune (strain H4-8 / FGSC 9210)</name>
    <name type="common">Split gill fungus</name>
    <dbReference type="NCBI Taxonomy" id="578458"/>
    <lineage>
        <taxon>Eukaryota</taxon>
        <taxon>Fungi</taxon>
        <taxon>Dikarya</taxon>
        <taxon>Basidiomycota</taxon>
        <taxon>Agaricomycotina</taxon>
        <taxon>Agaricomycetes</taxon>
        <taxon>Agaricomycetidae</taxon>
        <taxon>Agaricales</taxon>
        <taxon>Schizophyllaceae</taxon>
        <taxon>Schizophyllum</taxon>
    </lineage>
</organism>
<gene>
    <name evidence="2" type="ORF">SCHCODRAFT_113721</name>
</gene>
<dbReference type="InParanoid" id="D8QIK0"/>
<feature type="compositionally biased region" description="Low complexity" evidence="1">
    <location>
        <begin position="215"/>
        <end position="238"/>
    </location>
</feature>
<dbReference type="EMBL" id="GL377313">
    <property type="protein sequence ID" value="EFI92422.1"/>
    <property type="molecule type" value="Genomic_DNA"/>
</dbReference>
<feature type="compositionally biased region" description="Low complexity" evidence="1">
    <location>
        <begin position="268"/>
        <end position="296"/>
    </location>
</feature>
<dbReference type="KEGG" id="scm:SCHCO_02706425"/>
<name>D8QIK0_SCHCM</name>
<dbReference type="STRING" id="578458.D8QIK0"/>
<dbReference type="AlphaFoldDB" id="D8QIK0"/>
<keyword evidence="3" id="KW-1185">Reference proteome</keyword>
<protein>
    <submittedName>
        <fullName evidence="2">Uncharacterized protein</fullName>
    </submittedName>
</protein>
<feature type="non-terminal residue" evidence="2">
    <location>
        <position position="532"/>
    </location>
</feature>
<dbReference type="VEuPathDB" id="FungiDB:SCHCODRAFT_02706425"/>